<feature type="domain" description="DUF2846" evidence="2">
    <location>
        <begin position="41"/>
        <end position="126"/>
    </location>
</feature>
<sequence length="154" mass="16973">MKKISITPLVIFILLSGCASVPSTDTTKANEVKKFKAPQNEYSGVYIYRKDAMLGSALKKDIYIDGKCVGESAPGVFFYSEVDGDREHTIGTESEFSPNNLKIFTEKGKLYFIEQYIKFGFFVGGADLKSVEVQEGKTEVIKTDLAIQGNCSSI</sequence>
<feature type="signal peptide" evidence="1">
    <location>
        <begin position="1"/>
        <end position="19"/>
    </location>
</feature>
<name>A0A562I0L7_9GAMM</name>
<dbReference type="PROSITE" id="PS51257">
    <property type="entry name" value="PROKAR_LIPOPROTEIN"/>
    <property type="match status" value="1"/>
</dbReference>
<dbReference type="AlphaFoldDB" id="A0A562I0L7"/>
<keyword evidence="1" id="KW-0732">Signal</keyword>
<evidence type="ECO:0000259" key="2">
    <source>
        <dbReference type="Pfam" id="PF11008"/>
    </source>
</evidence>
<accession>A0A562I0L7</accession>
<comment type="caution">
    <text evidence="3">The sequence shown here is derived from an EMBL/GenBank/DDBJ whole genome shotgun (WGS) entry which is preliminary data.</text>
</comment>
<evidence type="ECO:0000313" key="3">
    <source>
        <dbReference type="EMBL" id="TWH64587.1"/>
    </source>
</evidence>
<dbReference type="InterPro" id="IPR022548">
    <property type="entry name" value="DUF2846"/>
</dbReference>
<dbReference type="InterPro" id="IPR016596">
    <property type="entry name" value="UCP012335"/>
</dbReference>
<dbReference type="EMBL" id="VLKG01000008">
    <property type="protein sequence ID" value="TWH64587.1"/>
    <property type="molecule type" value="Genomic_DNA"/>
</dbReference>
<evidence type="ECO:0000313" key="4">
    <source>
        <dbReference type="Proteomes" id="UP000319627"/>
    </source>
</evidence>
<dbReference type="OrthoDB" id="7375569at2"/>
<protein>
    <submittedName>
        <fullName evidence="3">Uncharacterized protein DUF2846</fullName>
    </submittedName>
</protein>
<gene>
    <name evidence="3" type="ORF">LX59_02257</name>
</gene>
<feature type="chain" id="PRO_5021755404" evidence="1">
    <location>
        <begin position="20"/>
        <end position="154"/>
    </location>
</feature>
<dbReference type="Pfam" id="PF11008">
    <property type="entry name" value="DUF2846"/>
    <property type="match status" value="1"/>
</dbReference>
<reference evidence="3 4" key="1">
    <citation type="submission" date="2019-07" db="EMBL/GenBank/DDBJ databases">
        <title>Genomic Encyclopedia of Type Strains, Phase I: the one thousand microbial genomes (KMG-I) project.</title>
        <authorList>
            <person name="Kyrpides N."/>
        </authorList>
    </citation>
    <scope>NUCLEOTIDE SEQUENCE [LARGE SCALE GENOMIC DNA]</scope>
    <source>
        <strain evidence="3 4">DSM 375</strain>
    </source>
</reference>
<dbReference type="RefSeq" id="WP_144571957.1">
    <property type="nucleotide sequence ID" value="NZ_VLKG01000008.1"/>
</dbReference>
<dbReference type="Proteomes" id="UP000319627">
    <property type="component" value="Unassembled WGS sequence"/>
</dbReference>
<dbReference type="PIRSF" id="PIRSF012335">
    <property type="entry name" value="UCP012335"/>
    <property type="match status" value="1"/>
</dbReference>
<keyword evidence="4" id="KW-1185">Reference proteome</keyword>
<evidence type="ECO:0000256" key="1">
    <source>
        <dbReference type="SAM" id="SignalP"/>
    </source>
</evidence>
<organism evidence="3 4">
    <name type="scientific">Azomonas agilis</name>
    <dbReference type="NCBI Taxonomy" id="116849"/>
    <lineage>
        <taxon>Bacteria</taxon>
        <taxon>Pseudomonadati</taxon>
        <taxon>Pseudomonadota</taxon>
        <taxon>Gammaproteobacteria</taxon>
        <taxon>Pseudomonadales</taxon>
        <taxon>Pseudomonadaceae</taxon>
        <taxon>Azomonas</taxon>
    </lineage>
</organism>
<proteinExistence type="predicted"/>